<protein>
    <submittedName>
        <fullName evidence="1">Uncharacterized protein</fullName>
    </submittedName>
</protein>
<accession>G3H5G4</accession>
<dbReference type="InParanoid" id="G3H5G4"/>
<dbReference type="AlphaFoldDB" id="G3H5G4"/>
<evidence type="ECO:0000313" key="2">
    <source>
        <dbReference type="Proteomes" id="UP000001075"/>
    </source>
</evidence>
<organism evidence="1 2">
    <name type="scientific">Cricetulus griseus</name>
    <name type="common">Chinese hamster</name>
    <name type="synonym">Cricetulus barabensis griseus</name>
    <dbReference type="NCBI Taxonomy" id="10029"/>
    <lineage>
        <taxon>Eukaryota</taxon>
        <taxon>Metazoa</taxon>
        <taxon>Chordata</taxon>
        <taxon>Craniata</taxon>
        <taxon>Vertebrata</taxon>
        <taxon>Euteleostomi</taxon>
        <taxon>Mammalia</taxon>
        <taxon>Eutheria</taxon>
        <taxon>Euarchontoglires</taxon>
        <taxon>Glires</taxon>
        <taxon>Rodentia</taxon>
        <taxon>Myomorpha</taxon>
        <taxon>Muroidea</taxon>
        <taxon>Cricetidae</taxon>
        <taxon>Cricetinae</taxon>
        <taxon>Cricetulus</taxon>
    </lineage>
</organism>
<proteinExistence type="predicted"/>
<gene>
    <name evidence="1" type="ORF">I79_005545</name>
</gene>
<evidence type="ECO:0000313" key="1">
    <source>
        <dbReference type="EMBL" id="EGV99633.1"/>
    </source>
</evidence>
<reference evidence="2" key="1">
    <citation type="journal article" date="2011" name="Nat. Biotechnol.">
        <title>The genomic sequence of the Chinese hamster ovary (CHO)-K1 cell line.</title>
        <authorList>
            <person name="Xu X."/>
            <person name="Nagarajan H."/>
            <person name="Lewis N.E."/>
            <person name="Pan S."/>
            <person name="Cai Z."/>
            <person name="Liu X."/>
            <person name="Chen W."/>
            <person name="Xie M."/>
            <person name="Wang W."/>
            <person name="Hammond S."/>
            <person name="Andersen M.R."/>
            <person name="Neff N."/>
            <person name="Passarelli B."/>
            <person name="Koh W."/>
            <person name="Fan H.C."/>
            <person name="Wang J."/>
            <person name="Gui Y."/>
            <person name="Lee K.H."/>
            <person name="Betenbaugh M.J."/>
            <person name="Quake S.R."/>
            <person name="Famili I."/>
            <person name="Palsson B.O."/>
            <person name="Wang J."/>
        </authorList>
    </citation>
    <scope>NUCLEOTIDE SEQUENCE [LARGE SCALE GENOMIC DNA]</scope>
    <source>
        <strain evidence="2">CHO K1 cell line</strain>
    </source>
</reference>
<dbReference type="Proteomes" id="UP000001075">
    <property type="component" value="Unassembled WGS sequence"/>
</dbReference>
<name>G3H5G4_CRIGR</name>
<dbReference type="EMBL" id="JH000159">
    <property type="protein sequence ID" value="EGV99633.1"/>
    <property type="molecule type" value="Genomic_DNA"/>
</dbReference>
<sequence length="57" mass="6506">MYFDVDGEMCGRLQRLLSAQHGFTLWTSEEGVKPYGMIGQTHTLDTFLIKVFHTLGK</sequence>